<evidence type="ECO:0000256" key="4">
    <source>
        <dbReference type="ARBA" id="ARBA00022519"/>
    </source>
</evidence>
<feature type="transmembrane region" description="Helical" evidence="8">
    <location>
        <begin position="123"/>
        <end position="147"/>
    </location>
</feature>
<organism evidence="9 10">
    <name type="scientific">Christensenella minuta</name>
    <dbReference type="NCBI Taxonomy" id="626937"/>
    <lineage>
        <taxon>Bacteria</taxon>
        <taxon>Bacillati</taxon>
        <taxon>Bacillota</taxon>
        <taxon>Clostridia</taxon>
        <taxon>Christensenellales</taxon>
        <taxon>Christensenellaceae</taxon>
        <taxon>Christensenella</taxon>
    </lineage>
</organism>
<evidence type="ECO:0000313" key="9">
    <source>
        <dbReference type="EMBL" id="KXK66246.1"/>
    </source>
</evidence>
<gene>
    <name evidence="9" type="ORF">HMPREF3293_00983</name>
</gene>
<feature type="transmembrane region" description="Helical" evidence="8">
    <location>
        <begin position="97"/>
        <end position="117"/>
    </location>
</feature>
<dbReference type="RefSeq" id="WP_066520461.1">
    <property type="nucleotide sequence ID" value="NZ_CABMOF010000003.1"/>
</dbReference>
<keyword evidence="2" id="KW-0813">Transport</keyword>
<feature type="transmembrane region" description="Helical" evidence="8">
    <location>
        <begin position="168"/>
        <end position="189"/>
    </location>
</feature>
<dbReference type="Pfam" id="PF02653">
    <property type="entry name" value="BPD_transp_2"/>
    <property type="match status" value="1"/>
</dbReference>
<evidence type="ECO:0000256" key="5">
    <source>
        <dbReference type="ARBA" id="ARBA00022692"/>
    </source>
</evidence>
<reference evidence="9 10" key="1">
    <citation type="submission" date="2016-02" db="EMBL/GenBank/DDBJ databases">
        <authorList>
            <person name="Wen L."/>
            <person name="He K."/>
            <person name="Yang H."/>
        </authorList>
    </citation>
    <scope>NUCLEOTIDE SEQUENCE [LARGE SCALE GENOMIC DNA]</scope>
    <source>
        <strain evidence="9 10">DSM 22607</strain>
    </source>
</reference>
<comment type="subcellular location">
    <subcellularLocation>
        <location evidence="1">Cell membrane</location>
        <topology evidence="1">Multi-pass membrane protein</topology>
    </subcellularLocation>
</comment>
<name>A0A136Q6Q3_9FIRM</name>
<evidence type="ECO:0000313" key="10">
    <source>
        <dbReference type="Proteomes" id="UP000070366"/>
    </source>
</evidence>
<evidence type="ECO:0000256" key="6">
    <source>
        <dbReference type="ARBA" id="ARBA00022989"/>
    </source>
</evidence>
<keyword evidence="7 8" id="KW-0472">Membrane</keyword>
<feature type="transmembrane region" description="Helical" evidence="8">
    <location>
        <begin position="52"/>
        <end position="85"/>
    </location>
</feature>
<accession>A0A136Q6Q3</accession>
<evidence type="ECO:0000256" key="8">
    <source>
        <dbReference type="SAM" id="Phobius"/>
    </source>
</evidence>
<keyword evidence="4" id="KW-0997">Cell inner membrane</keyword>
<feature type="transmembrane region" description="Helical" evidence="8">
    <location>
        <begin position="259"/>
        <end position="287"/>
    </location>
</feature>
<keyword evidence="5 8" id="KW-0812">Transmembrane</keyword>
<dbReference type="KEGG" id="cmiu:B1H56_01855"/>
<feature type="transmembrane region" description="Helical" evidence="8">
    <location>
        <begin position="12"/>
        <end position="32"/>
    </location>
</feature>
<proteinExistence type="predicted"/>
<dbReference type="STRING" id="626937.HMPREF3293_00983"/>
<dbReference type="Proteomes" id="UP000070366">
    <property type="component" value="Unassembled WGS sequence"/>
</dbReference>
<dbReference type="PANTHER" id="PTHR32196">
    <property type="entry name" value="ABC TRANSPORTER PERMEASE PROTEIN YPHD-RELATED-RELATED"/>
    <property type="match status" value="1"/>
</dbReference>
<keyword evidence="6 8" id="KW-1133">Transmembrane helix</keyword>
<sequence>MKAFKTLKEKYANELTLACIFIAVFIILGILAPDKFLTAYNLGSMMSQMPELGLLSLGMMAAILTGGMNLSICYIASLSGIFAAYVLSSDFAATNVGAGIAAAIGVAMLAAVITGLINGGVIAYIGVAAMLVTLGTMTLFQGIATNITQGGAISGFPEEFMALGGGNVLGIPVPMLIYIGAIIAAYLLLERSAWGSRVYMTGCNETAARFSGVNTKATVLKVYIFSSVMAAIGGLIMISRYNSARVDYGSSYLMMSISAVVLGGTSIMGGHGSVIGTVIAVGIIQIVTTGLNVLGINRYLIDIIIGAILIGVLAIRFLSKKLSDRNLVKARTVKADVQSNTI</sequence>
<dbReference type="GO" id="GO:0022857">
    <property type="term" value="F:transmembrane transporter activity"/>
    <property type="evidence" value="ECO:0007669"/>
    <property type="project" value="InterPro"/>
</dbReference>
<dbReference type="PANTHER" id="PTHR32196:SF21">
    <property type="entry name" value="ABC TRANSPORTER PERMEASE PROTEIN YPHD-RELATED"/>
    <property type="match status" value="1"/>
</dbReference>
<comment type="caution">
    <text evidence="9">The sequence shown here is derived from an EMBL/GenBank/DDBJ whole genome shotgun (WGS) entry which is preliminary data.</text>
</comment>
<evidence type="ECO:0000256" key="2">
    <source>
        <dbReference type="ARBA" id="ARBA00022448"/>
    </source>
</evidence>
<feature type="transmembrane region" description="Helical" evidence="8">
    <location>
        <begin position="299"/>
        <end position="319"/>
    </location>
</feature>
<dbReference type="GO" id="GO:0005886">
    <property type="term" value="C:plasma membrane"/>
    <property type="evidence" value="ECO:0007669"/>
    <property type="project" value="UniProtKB-SubCell"/>
</dbReference>
<dbReference type="OrthoDB" id="9815820at2"/>
<dbReference type="EMBL" id="LSZW01000047">
    <property type="protein sequence ID" value="KXK66246.1"/>
    <property type="molecule type" value="Genomic_DNA"/>
</dbReference>
<feature type="transmembrane region" description="Helical" evidence="8">
    <location>
        <begin position="220"/>
        <end position="238"/>
    </location>
</feature>
<keyword evidence="3" id="KW-1003">Cell membrane</keyword>
<keyword evidence="10" id="KW-1185">Reference proteome</keyword>
<dbReference type="CDD" id="cd06579">
    <property type="entry name" value="TM_PBP1_transp_AraH_like"/>
    <property type="match status" value="1"/>
</dbReference>
<dbReference type="AlphaFoldDB" id="A0A136Q6Q3"/>
<evidence type="ECO:0000256" key="3">
    <source>
        <dbReference type="ARBA" id="ARBA00022475"/>
    </source>
</evidence>
<dbReference type="InterPro" id="IPR001851">
    <property type="entry name" value="ABC_transp_permease"/>
</dbReference>
<evidence type="ECO:0000256" key="1">
    <source>
        <dbReference type="ARBA" id="ARBA00004651"/>
    </source>
</evidence>
<evidence type="ECO:0000256" key="7">
    <source>
        <dbReference type="ARBA" id="ARBA00023136"/>
    </source>
</evidence>
<protein>
    <submittedName>
        <fullName evidence="9">Branched-chain amino acid ABC transporter, permease protein</fullName>
    </submittedName>
</protein>